<dbReference type="EMBL" id="SRMB01000001">
    <property type="protein sequence ID" value="TGE29830.1"/>
    <property type="molecule type" value="Genomic_DNA"/>
</dbReference>
<comment type="caution">
    <text evidence="1">The sequence shown here is derived from an EMBL/GenBank/DDBJ whole genome shotgun (WGS) entry which is preliminary data.</text>
</comment>
<accession>A0A4Z0QIK8</accession>
<proteinExistence type="predicted"/>
<gene>
    <name evidence="1" type="ORF">E5K02_10325</name>
</gene>
<reference evidence="1 2" key="1">
    <citation type="submission" date="2019-04" db="EMBL/GenBank/DDBJ databases">
        <authorList>
            <person name="Feng G."/>
            <person name="Zhang J."/>
            <person name="Zhu H."/>
        </authorList>
    </citation>
    <scope>NUCLEOTIDE SEQUENCE [LARGE SCALE GENOMIC DNA]</scope>
    <source>
        <strain evidence="1 2">9PBR-1</strain>
    </source>
</reference>
<evidence type="ECO:0000313" key="2">
    <source>
        <dbReference type="Proteomes" id="UP000298471"/>
    </source>
</evidence>
<protein>
    <submittedName>
        <fullName evidence="1">Uncharacterized protein</fullName>
    </submittedName>
</protein>
<sequence>MLLLCLFAALTLPMFLGFSSARFRTDWRSCRVLGLVGYELRLPAAPKHQRDLTGQPDFLRGYGPQYHKQNRRIRTTRGWIIL</sequence>
<keyword evidence="2" id="KW-1185">Reference proteome</keyword>
<dbReference type="AlphaFoldDB" id="A0A4Z0QIK8"/>
<name>A0A4Z0QIK8_9BACT</name>
<dbReference type="Proteomes" id="UP000298471">
    <property type="component" value="Unassembled WGS sequence"/>
</dbReference>
<evidence type="ECO:0000313" key="1">
    <source>
        <dbReference type="EMBL" id="TGE29830.1"/>
    </source>
</evidence>
<organism evidence="1 2">
    <name type="scientific">Hymenobacter metallicola</name>
    <dbReference type="NCBI Taxonomy" id="2563114"/>
    <lineage>
        <taxon>Bacteria</taxon>
        <taxon>Pseudomonadati</taxon>
        <taxon>Bacteroidota</taxon>
        <taxon>Cytophagia</taxon>
        <taxon>Cytophagales</taxon>
        <taxon>Hymenobacteraceae</taxon>
        <taxon>Hymenobacter</taxon>
    </lineage>
</organism>
<dbReference type="RefSeq" id="WP_135394636.1">
    <property type="nucleotide sequence ID" value="NZ_SRMB01000001.1"/>
</dbReference>